<dbReference type="EMBL" id="CP069045">
    <property type="protein sequence ID" value="QRD07634.1"/>
    <property type="molecule type" value="Genomic_DNA"/>
</dbReference>
<accession>A0A7U2NRE1</accession>
<protein>
    <submittedName>
        <fullName evidence="1">Uncharacterized protein</fullName>
    </submittedName>
</protein>
<proteinExistence type="predicted"/>
<evidence type="ECO:0000313" key="2">
    <source>
        <dbReference type="Proteomes" id="UP000663193"/>
    </source>
</evidence>
<dbReference type="Proteomes" id="UP000663193">
    <property type="component" value="Chromosome 23"/>
</dbReference>
<dbReference type="VEuPathDB" id="FungiDB:JI435_447810"/>
<gene>
    <name evidence="1" type="ORF">JI435_447810</name>
</gene>
<evidence type="ECO:0000313" key="1">
    <source>
        <dbReference type="EMBL" id="QRD07634.1"/>
    </source>
</evidence>
<organism evidence="1 2">
    <name type="scientific">Phaeosphaeria nodorum (strain SN15 / ATCC MYA-4574 / FGSC 10173)</name>
    <name type="common">Glume blotch fungus</name>
    <name type="synonym">Parastagonospora nodorum</name>
    <dbReference type="NCBI Taxonomy" id="321614"/>
    <lineage>
        <taxon>Eukaryota</taxon>
        <taxon>Fungi</taxon>
        <taxon>Dikarya</taxon>
        <taxon>Ascomycota</taxon>
        <taxon>Pezizomycotina</taxon>
        <taxon>Dothideomycetes</taxon>
        <taxon>Pleosporomycetidae</taxon>
        <taxon>Pleosporales</taxon>
        <taxon>Pleosporineae</taxon>
        <taxon>Phaeosphaeriaceae</taxon>
        <taxon>Parastagonospora</taxon>
    </lineage>
</organism>
<dbReference type="AlphaFoldDB" id="A0A7U2NRE1"/>
<name>A0A7U2NRE1_PHANO</name>
<reference evidence="2" key="1">
    <citation type="journal article" date="2021" name="BMC Genomics">
        <title>Chromosome-level genome assembly and manually-curated proteome of model necrotroph Parastagonospora nodorum Sn15 reveals a genome-wide trove of candidate effector homologs, and redundancy of virulence-related functions within an accessory chromosome.</title>
        <authorList>
            <person name="Bertazzoni S."/>
            <person name="Jones D.A.B."/>
            <person name="Phan H.T."/>
            <person name="Tan K.-C."/>
            <person name="Hane J.K."/>
        </authorList>
    </citation>
    <scope>NUCLEOTIDE SEQUENCE [LARGE SCALE GENOMIC DNA]</scope>
    <source>
        <strain evidence="2">SN15 / ATCC MYA-4574 / FGSC 10173)</strain>
    </source>
</reference>
<sequence>MCFDEFIVSNLENGYLHQRLKVHPSCWVPGLYSEAISDLDHNLPQLPTSHSLPIAASASQTATRHKCLERREQVPILAARTVDGNADRTCTSASADVADGKRVGMASQPESDGWLRDAAGDLRYRLSG</sequence>
<keyword evidence="2" id="KW-1185">Reference proteome</keyword>